<dbReference type="SUPFAM" id="SSF53335">
    <property type="entry name" value="S-adenosyl-L-methionine-dependent methyltransferases"/>
    <property type="match status" value="1"/>
</dbReference>
<protein>
    <submittedName>
        <fullName evidence="2">Methyltransferase domain-containing protein</fullName>
    </submittedName>
</protein>
<feature type="domain" description="Methyltransferase type 11" evidence="1">
    <location>
        <begin position="106"/>
        <end position="153"/>
    </location>
</feature>
<dbReference type="GO" id="GO:0008168">
    <property type="term" value="F:methyltransferase activity"/>
    <property type="evidence" value="ECO:0007669"/>
    <property type="project" value="UniProtKB-KW"/>
</dbReference>
<sequence length="242" mass="26966">MKSIIAHARRHGVHSTLLGRLMPTEVELRGTNVREEFLAGGYNPRLRLVMERVASHPRGGETWDLRVHAHEALTEFALLLRGRYARCLCSEYAVLKEEVRKLYPIPAVDITQSSLPDASFDLIVSNEVLEHVPDLDAAFRDMARVLAPGGRLIATFPLGDEMTDQRAVLENGEVRHLVPPEYHGNPLNPEGGSLVFQIPGWDVLDLARRAGFRDPRFIFVSSHSQGITSDGPAGVFVFEAER</sequence>
<dbReference type="Pfam" id="PF08241">
    <property type="entry name" value="Methyltransf_11"/>
    <property type="match status" value="1"/>
</dbReference>
<evidence type="ECO:0000313" key="2">
    <source>
        <dbReference type="EMBL" id="MCW8084763.1"/>
    </source>
</evidence>
<reference evidence="2 3" key="1">
    <citation type="submission" date="2022-10" db="EMBL/GenBank/DDBJ databases">
        <title>Roseococcus glaciei nov., sp. nov., isolated from glacier.</title>
        <authorList>
            <person name="Liu Q."/>
            <person name="Xin Y.-H."/>
        </authorList>
    </citation>
    <scope>NUCLEOTIDE SEQUENCE [LARGE SCALE GENOMIC DNA]</scope>
    <source>
        <strain evidence="2 3">MDT2-1-1</strain>
    </source>
</reference>
<evidence type="ECO:0000313" key="3">
    <source>
        <dbReference type="Proteomes" id="UP001526430"/>
    </source>
</evidence>
<keyword evidence="2" id="KW-0489">Methyltransferase</keyword>
<dbReference type="CDD" id="cd02440">
    <property type="entry name" value="AdoMet_MTases"/>
    <property type="match status" value="1"/>
</dbReference>
<dbReference type="InterPro" id="IPR013216">
    <property type="entry name" value="Methyltransf_11"/>
</dbReference>
<keyword evidence="3" id="KW-1185">Reference proteome</keyword>
<name>A0ABT3NRH0_9PROT</name>
<keyword evidence="2" id="KW-0808">Transferase</keyword>
<dbReference type="GO" id="GO:0032259">
    <property type="term" value="P:methylation"/>
    <property type="evidence" value="ECO:0007669"/>
    <property type="project" value="UniProtKB-KW"/>
</dbReference>
<dbReference type="Gene3D" id="3.40.50.150">
    <property type="entry name" value="Vaccinia Virus protein VP39"/>
    <property type="match status" value="1"/>
</dbReference>
<organism evidence="2 3">
    <name type="scientific">Sabulicella glaciei</name>
    <dbReference type="NCBI Taxonomy" id="2984948"/>
    <lineage>
        <taxon>Bacteria</taxon>
        <taxon>Pseudomonadati</taxon>
        <taxon>Pseudomonadota</taxon>
        <taxon>Alphaproteobacteria</taxon>
        <taxon>Acetobacterales</taxon>
        <taxon>Acetobacteraceae</taxon>
        <taxon>Sabulicella</taxon>
    </lineage>
</organism>
<dbReference type="RefSeq" id="WP_301588474.1">
    <property type="nucleotide sequence ID" value="NZ_JAPFQI010000001.1"/>
</dbReference>
<gene>
    <name evidence="2" type="ORF">OF850_03915</name>
</gene>
<dbReference type="EMBL" id="JAPFQI010000001">
    <property type="protein sequence ID" value="MCW8084763.1"/>
    <property type="molecule type" value="Genomic_DNA"/>
</dbReference>
<evidence type="ECO:0000259" key="1">
    <source>
        <dbReference type="Pfam" id="PF08241"/>
    </source>
</evidence>
<proteinExistence type="predicted"/>
<dbReference type="Proteomes" id="UP001526430">
    <property type="component" value="Unassembled WGS sequence"/>
</dbReference>
<comment type="caution">
    <text evidence="2">The sequence shown here is derived from an EMBL/GenBank/DDBJ whole genome shotgun (WGS) entry which is preliminary data.</text>
</comment>
<dbReference type="InterPro" id="IPR029063">
    <property type="entry name" value="SAM-dependent_MTases_sf"/>
</dbReference>
<accession>A0ABT3NRH0</accession>